<dbReference type="EMBL" id="AAVN02000001">
    <property type="protein sequence ID" value="EBA40687.1"/>
    <property type="molecule type" value="Genomic_DNA"/>
</dbReference>
<gene>
    <name evidence="2" type="ORF">COLAER_00359</name>
</gene>
<dbReference type="RefSeq" id="WP_006234285.1">
    <property type="nucleotide sequence ID" value="NZ_AAVN02000001.1"/>
</dbReference>
<dbReference type="GeneID" id="92850940"/>
<name>A4E7H8_COLAA</name>
<organism evidence="2 3">
    <name type="scientific">Collinsella aerofaciens (strain ATCC 25986 / DSM 3979 / JCM 10188 / KCTC 3647 / NCTC 11838 / VPI 1003)</name>
    <dbReference type="NCBI Taxonomy" id="411903"/>
    <lineage>
        <taxon>Bacteria</taxon>
        <taxon>Bacillati</taxon>
        <taxon>Actinomycetota</taxon>
        <taxon>Coriobacteriia</taxon>
        <taxon>Coriobacteriales</taxon>
        <taxon>Coriobacteriaceae</taxon>
        <taxon>Collinsella</taxon>
    </lineage>
</organism>
<protein>
    <recommendedName>
        <fullName evidence="1">Integrase catalytic domain-containing protein</fullName>
    </recommendedName>
</protein>
<dbReference type="AlphaFoldDB" id="A4E7H8"/>
<sequence length="109" mass="12650">MNGRVRHDATLRTLAAELCDRGYERAEGRREAEGCPYPAGAGGVRGQAHATELLPGRLKDEFYRNRTWRSFEEFKRDLEAYTVHWNKRRRVKQKGLTPEEFRNQSPCAV</sequence>
<feature type="domain" description="Integrase catalytic" evidence="1">
    <location>
        <begin position="56"/>
        <end position="105"/>
    </location>
</feature>
<dbReference type="Pfam" id="PF13333">
    <property type="entry name" value="rve_2"/>
    <property type="match status" value="1"/>
</dbReference>
<evidence type="ECO:0000313" key="3">
    <source>
        <dbReference type="Proteomes" id="UP000002979"/>
    </source>
</evidence>
<reference evidence="2 3" key="2">
    <citation type="submission" date="2007-04" db="EMBL/GenBank/DDBJ databases">
        <authorList>
            <person name="Fulton L."/>
            <person name="Clifton S."/>
            <person name="Fulton B."/>
            <person name="Xu J."/>
            <person name="Minx P."/>
            <person name="Mardis E.R."/>
            <person name="Wilson R.K."/>
        </authorList>
    </citation>
    <scope>NUCLEOTIDE SEQUENCE [LARGE SCALE GENOMIC DNA]</scope>
    <source>
        <strain evidence="3">ATCC 25986 / DSM 3979 / JCM 10188 / KCTC 3647 / NCTC 11838 / VPI 1003</strain>
    </source>
</reference>
<evidence type="ECO:0000259" key="1">
    <source>
        <dbReference type="Pfam" id="PF13333"/>
    </source>
</evidence>
<accession>A4E7H8</accession>
<dbReference type="Proteomes" id="UP000002979">
    <property type="component" value="Unassembled WGS sequence"/>
</dbReference>
<evidence type="ECO:0000313" key="2">
    <source>
        <dbReference type="EMBL" id="EBA40687.1"/>
    </source>
</evidence>
<reference evidence="2 3" key="1">
    <citation type="submission" date="2007-01" db="EMBL/GenBank/DDBJ databases">
        <title>Draft genome sequence of Collinsella aerofaciens (ATCC 25986).</title>
        <authorList>
            <person name="Sudarsanam P."/>
            <person name="Ley R."/>
            <person name="Guruge J."/>
            <person name="Turnbaugh P.J."/>
            <person name="Mahowald M."/>
            <person name="Liep D."/>
            <person name="Gordon J."/>
        </authorList>
    </citation>
    <scope>NUCLEOTIDE SEQUENCE [LARGE SCALE GENOMIC DNA]</scope>
    <source>
        <strain evidence="3">ATCC 25986 / DSM 3979 / JCM 10188 / KCTC 3647 / NCTC 11838 / VPI 1003</strain>
    </source>
</reference>
<dbReference type="InterPro" id="IPR001584">
    <property type="entry name" value="Integrase_cat-core"/>
</dbReference>
<proteinExistence type="predicted"/>
<comment type="caution">
    <text evidence="2">The sequence shown here is derived from an EMBL/GenBank/DDBJ whole genome shotgun (WGS) entry which is preliminary data.</text>
</comment>
<dbReference type="GO" id="GO:0015074">
    <property type="term" value="P:DNA integration"/>
    <property type="evidence" value="ECO:0007669"/>
    <property type="project" value="InterPro"/>
</dbReference>